<dbReference type="EMBL" id="AYYR01000004">
    <property type="protein sequence ID" value="KRM77906.1"/>
    <property type="molecule type" value="Genomic_DNA"/>
</dbReference>
<evidence type="ECO:0000256" key="1">
    <source>
        <dbReference type="ARBA" id="ARBA00010759"/>
    </source>
</evidence>
<dbReference type="InterPro" id="IPR036821">
    <property type="entry name" value="Peptide_deformylase_sf"/>
</dbReference>
<accession>A0A0R2BHG5</accession>
<dbReference type="NCBIfam" id="NF006670">
    <property type="entry name" value="PRK09218.1"/>
    <property type="match status" value="1"/>
</dbReference>
<dbReference type="Pfam" id="PF01327">
    <property type="entry name" value="Pep_deformylase"/>
    <property type="match status" value="1"/>
</dbReference>
<dbReference type="PANTHER" id="PTHR10458:SF22">
    <property type="entry name" value="PEPTIDE DEFORMYLASE"/>
    <property type="match status" value="1"/>
</dbReference>
<dbReference type="InterPro" id="IPR023635">
    <property type="entry name" value="Peptide_deformylase"/>
</dbReference>
<dbReference type="AlphaFoldDB" id="A0A0R2BHG5"/>
<comment type="caution">
    <text evidence="2">The sequence shown here is derived from an EMBL/GenBank/DDBJ whole genome shotgun (WGS) entry which is preliminary data.</text>
</comment>
<dbReference type="PANTHER" id="PTHR10458">
    <property type="entry name" value="PEPTIDE DEFORMYLASE"/>
    <property type="match status" value="1"/>
</dbReference>
<evidence type="ECO:0000313" key="2">
    <source>
        <dbReference type="EMBL" id="KRM77906.1"/>
    </source>
</evidence>
<proteinExistence type="inferred from homology"/>
<dbReference type="Proteomes" id="UP000051845">
    <property type="component" value="Unassembled WGS sequence"/>
</dbReference>
<dbReference type="SUPFAM" id="SSF56420">
    <property type="entry name" value="Peptide deformylase"/>
    <property type="match status" value="1"/>
</dbReference>
<dbReference type="CDD" id="cd00487">
    <property type="entry name" value="Pep_deformylase"/>
    <property type="match status" value="1"/>
</dbReference>
<name>A0A0R2BHG5_SECCO</name>
<dbReference type="STRING" id="33960.TY91_15505"/>
<dbReference type="PATRIC" id="fig|1423733.4.peg.1890"/>
<evidence type="ECO:0000313" key="3">
    <source>
        <dbReference type="Proteomes" id="UP000051845"/>
    </source>
</evidence>
<organism evidence="2 3">
    <name type="scientific">Secundilactobacillus collinoides DSM 20515 = JCM 1123</name>
    <dbReference type="NCBI Taxonomy" id="1423733"/>
    <lineage>
        <taxon>Bacteria</taxon>
        <taxon>Bacillati</taxon>
        <taxon>Bacillota</taxon>
        <taxon>Bacilli</taxon>
        <taxon>Lactobacillales</taxon>
        <taxon>Lactobacillaceae</taxon>
        <taxon>Secundilactobacillus</taxon>
    </lineage>
</organism>
<dbReference type="Gene3D" id="3.90.45.10">
    <property type="entry name" value="Peptide deformylase"/>
    <property type="match status" value="1"/>
</dbReference>
<dbReference type="GO" id="GO:0042586">
    <property type="term" value="F:peptide deformylase activity"/>
    <property type="evidence" value="ECO:0007669"/>
    <property type="project" value="InterPro"/>
</dbReference>
<dbReference type="PRINTS" id="PR01576">
    <property type="entry name" value="PDEFORMYLASE"/>
</dbReference>
<gene>
    <name evidence="2" type="ORF">FC82_GL001794</name>
</gene>
<reference evidence="2 3" key="1">
    <citation type="journal article" date="2015" name="Genome Announc.">
        <title>Expanding the biotechnology potential of lactobacilli through comparative genomics of 213 strains and associated genera.</title>
        <authorList>
            <person name="Sun Z."/>
            <person name="Harris H.M."/>
            <person name="McCann A."/>
            <person name="Guo C."/>
            <person name="Argimon S."/>
            <person name="Zhang W."/>
            <person name="Yang X."/>
            <person name="Jeffery I.B."/>
            <person name="Cooney J.C."/>
            <person name="Kagawa T.F."/>
            <person name="Liu W."/>
            <person name="Song Y."/>
            <person name="Salvetti E."/>
            <person name="Wrobel A."/>
            <person name="Rasinkangas P."/>
            <person name="Parkhill J."/>
            <person name="Rea M.C."/>
            <person name="O'Sullivan O."/>
            <person name="Ritari J."/>
            <person name="Douillard F.P."/>
            <person name="Paul Ross R."/>
            <person name="Yang R."/>
            <person name="Briner A.E."/>
            <person name="Felis G.E."/>
            <person name="de Vos W.M."/>
            <person name="Barrangou R."/>
            <person name="Klaenhammer T.R."/>
            <person name="Caufield P.W."/>
            <person name="Cui Y."/>
            <person name="Zhang H."/>
            <person name="O'Toole P.W."/>
        </authorList>
    </citation>
    <scope>NUCLEOTIDE SEQUENCE [LARGE SCALE GENOMIC DNA]</scope>
    <source>
        <strain evidence="2 3">DSM 20515</strain>
    </source>
</reference>
<protein>
    <submittedName>
        <fullName evidence="2">Peptide deformylase</fullName>
    </submittedName>
</protein>
<sequence length="191" mass="21402">MLPAFRSFGATDCQAVATPRFYPTTDPPKFQPSSHLHGQRFLGYNSDIINTRSVTMIKQINHDEGFLKRKAVKATRQDAEVVADLMDTLRANQERCVGMAANMIGVNKRIIAVQMGILSVPMINPEITKKSDPYTAKEGCLSLVGQRSAKRYGTIEVTFLDQKFQKHTQTFSDFIAQTIQHEIDHCNGIII</sequence>
<comment type="similarity">
    <text evidence="1">Belongs to the polypeptide deformylase family.</text>
</comment>